<evidence type="ECO:0000259" key="2">
    <source>
        <dbReference type="Pfam" id="PF00899"/>
    </source>
</evidence>
<feature type="transmembrane region" description="Helical" evidence="1">
    <location>
        <begin position="35"/>
        <end position="61"/>
    </location>
</feature>
<dbReference type="GO" id="GO:0016779">
    <property type="term" value="F:nucleotidyltransferase activity"/>
    <property type="evidence" value="ECO:0007669"/>
    <property type="project" value="TreeGrafter"/>
</dbReference>
<reference evidence="3" key="1">
    <citation type="submission" date="2019-10" db="EMBL/GenBank/DDBJ databases">
        <title>Metagenomic sequencing of thiosulfate-disproportionating enrichment culture.</title>
        <authorList>
            <person name="Umezawa K."/>
            <person name="Kojima H."/>
            <person name="Fukui M."/>
        </authorList>
    </citation>
    <scope>NUCLEOTIDE SEQUENCE</scope>
    <source>
        <strain evidence="3">45J</strain>
    </source>
</reference>
<dbReference type="InterPro" id="IPR045886">
    <property type="entry name" value="ThiF/MoeB/HesA"/>
</dbReference>
<dbReference type="InterPro" id="IPR035985">
    <property type="entry name" value="Ubiquitin-activating_enz"/>
</dbReference>
<organism evidence="3">
    <name type="scientific">hot springs metagenome</name>
    <dbReference type="NCBI Taxonomy" id="433727"/>
    <lineage>
        <taxon>unclassified sequences</taxon>
        <taxon>metagenomes</taxon>
        <taxon>ecological metagenomes</taxon>
    </lineage>
</organism>
<keyword evidence="1" id="KW-0472">Membrane</keyword>
<dbReference type="PANTHER" id="PTHR10953">
    <property type="entry name" value="UBIQUITIN-ACTIVATING ENZYME E1"/>
    <property type="match status" value="1"/>
</dbReference>
<accession>A0A5J4L2W3</accession>
<dbReference type="PANTHER" id="PTHR10953:SF102">
    <property type="entry name" value="ADENYLYLTRANSFERASE AND SULFURTRANSFERASE MOCS3"/>
    <property type="match status" value="1"/>
</dbReference>
<dbReference type="SUPFAM" id="SSF69572">
    <property type="entry name" value="Activating enzymes of the ubiquitin-like proteins"/>
    <property type="match status" value="1"/>
</dbReference>
<evidence type="ECO:0000256" key="1">
    <source>
        <dbReference type="SAM" id="Phobius"/>
    </source>
</evidence>
<dbReference type="AlphaFoldDB" id="A0A5J4L2W3"/>
<dbReference type="Pfam" id="PF00899">
    <property type="entry name" value="ThiF"/>
    <property type="match status" value="1"/>
</dbReference>
<feature type="domain" description="THIF-type NAD/FAD binding fold" evidence="2">
    <location>
        <begin position="13"/>
        <end position="244"/>
    </location>
</feature>
<dbReference type="CDD" id="cd00757">
    <property type="entry name" value="ThiF_MoeB_HesA_family"/>
    <property type="match status" value="1"/>
</dbReference>
<gene>
    <name evidence="3" type="ORF">A45J_0850</name>
</gene>
<dbReference type="GO" id="GO:0005737">
    <property type="term" value="C:cytoplasm"/>
    <property type="evidence" value="ECO:0007669"/>
    <property type="project" value="TreeGrafter"/>
</dbReference>
<protein>
    <submittedName>
        <fullName evidence="3">Protein hesA</fullName>
    </submittedName>
</protein>
<evidence type="ECO:0000313" key="3">
    <source>
        <dbReference type="EMBL" id="GER93117.1"/>
    </source>
</evidence>
<dbReference type="InterPro" id="IPR000594">
    <property type="entry name" value="ThiF_NAD_FAD-bd"/>
</dbReference>
<dbReference type="EMBL" id="BLAB01000001">
    <property type="protein sequence ID" value="GER93117.1"/>
    <property type="molecule type" value="Genomic_DNA"/>
</dbReference>
<dbReference type="Gene3D" id="3.40.50.720">
    <property type="entry name" value="NAD(P)-binding Rossmann-like Domain"/>
    <property type="match status" value="1"/>
</dbReference>
<proteinExistence type="predicted"/>
<keyword evidence="1" id="KW-0812">Transmembrane</keyword>
<sequence>MKKILNETELERYRRQLMLDGFTIEHQQRLKNSTALIAGIGGLGGTAAIYLAVAGIGKMIFVHSGKLTLSNMNRQILMRHDWIGKSRVIQAMKSIEDINPDVEVEIYDERITEENSDKLLGEVHIALSARPNFYERRVLNNACIRKDILMVEAAMNGMEGYIFNVIPKKTPCLNCLYPEDNPDWEELGFPVLGAVSGMLGCLMAIEAIKLLTGYSKPLLSKMLVFNTIDMEFSKLNIRRDEDCQICGGIV</sequence>
<dbReference type="GO" id="GO:0008641">
    <property type="term" value="F:ubiquitin-like modifier activating enzyme activity"/>
    <property type="evidence" value="ECO:0007669"/>
    <property type="project" value="InterPro"/>
</dbReference>
<dbReference type="GO" id="GO:0004792">
    <property type="term" value="F:thiosulfate-cyanide sulfurtransferase activity"/>
    <property type="evidence" value="ECO:0007669"/>
    <property type="project" value="TreeGrafter"/>
</dbReference>
<name>A0A5J4L2W3_9ZZZZ</name>
<comment type="caution">
    <text evidence="3">The sequence shown here is derived from an EMBL/GenBank/DDBJ whole genome shotgun (WGS) entry which is preliminary data.</text>
</comment>
<keyword evidence="1" id="KW-1133">Transmembrane helix</keyword>